<sequence>MKLIVIVFLLGLQPLAAIPNQIIGGVNQANSPLNGQELAGRLLQPDLWQGKSRLPGNWKEENRIAETKTSHLLAKPKVFGLDAILLRATHRGDDLESVTVIFADAGSYFPYLQRKPGVPIEKQRQDLLEKQRAFQELYSTAFEKLNEELEKRAGRKAKESRWGSSRTLRADLLVYEIGKIQAVLFAENGRLLRLTLTRDRDLYRKGWLDQKRIKMSGSELSRHYSDQVKISQNGDHVIEGVKPVPQGYRPYCGLNSLTMVAQYYGLHLDEDWMAVAGKFQNTGSAAGSNMLTLYNATAREARLSMNRETKFQFSKARALIKSGLPVVVWRRFDFQRNQMHIKLAQKFAEDPNALLPEPDTADRATWPGDEHPVHASVIVGFNDKRKEVLFIESWAGQSVPRRMRYEELEATATMVFYFEGK</sequence>
<dbReference type="InterPro" id="IPR039564">
    <property type="entry name" value="Peptidase_C39-like"/>
</dbReference>
<accession>A0AAT9FGP1</accession>
<dbReference type="AlphaFoldDB" id="A0AAT9FGP1"/>
<protein>
    <recommendedName>
        <fullName evidence="2">Peptidase C39-like domain-containing protein</fullName>
    </recommendedName>
</protein>
<evidence type="ECO:0000313" key="3">
    <source>
        <dbReference type="EMBL" id="BDS05137.1"/>
    </source>
</evidence>
<name>A0AAT9FGP1_9BACT</name>
<evidence type="ECO:0000259" key="2">
    <source>
        <dbReference type="Pfam" id="PF13529"/>
    </source>
</evidence>
<evidence type="ECO:0000256" key="1">
    <source>
        <dbReference type="SAM" id="SignalP"/>
    </source>
</evidence>
<dbReference type="Gene3D" id="3.90.70.10">
    <property type="entry name" value="Cysteine proteinases"/>
    <property type="match status" value="1"/>
</dbReference>
<dbReference type="EMBL" id="AP026866">
    <property type="protein sequence ID" value="BDS05137.1"/>
    <property type="molecule type" value="Genomic_DNA"/>
</dbReference>
<dbReference type="Pfam" id="PF13529">
    <property type="entry name" value="Peptidase_C39_2"/>
    <property type="match status" value="1"/>
</dbReference>
<feature type="chain" id="PRO_5043803903" description="Peptidase C39-like domain-containing protein" evidence="1">
    <location>
        <begin position="18"/>
        <end position="421"/>
    </location>
</feature>
<feature type="domain" description="Peptidase C39-like" evidence="2">
    <location>
        <begin position="241"/>
        <end position="393"/>
    </location>
</feature>
<dbReference type="KEGG" id="osu:NT6N_01770"/>
<gene>
    <name evidence="3" type="ORF">NT6N_01770</name>
</gene>
<reference evidence="3" key="1">
    <citation type="submission" date="2024-07" db="EMBL/GenBank/DDBJ databases">
        <title>Complete genome sequence of Verrucomicrobiaceae bacterium NT6N.</title>
        <authorList>
            <person name="Huang C."/>
            <person name="Takami H."/>
            <person name="Hamasaki K."/>
        </authorList>
    </citation>
    <scope>NUCLEOTIDE SEQUENCE</scope>
    <source>
        <strain evidence="3">NT6N</strain>
    </source>
</reference>
<keyword evidence="1" id="KW-0732">Signal</keyword>
<proteinExistence type="predicted"/>
<organism evidence="3">
    <name type="scientific">Oceaniferula spumae</name>
    <dbReference type="NCBI Taxonomy" id="2979115"/>
    <lineage>
        <taxon>Bacteria</taxon>
        <taxon>Pseudomonadati</taxon>
        <taxon>Verrucomicrobiota</taxon>
        <taxon>Verrucomicrobiia</taxon>
        <taxon>Verrucomicrobiales</taxon>
        <taxon>Verrucomicrobiaceae</taxon>
        <taxon>Oceaniferula</taxon>
    </lineage>
</organism>
<feature type="signal peptide" evidence="1">
    <location>
        <begin position="1"/>
        <end position="17"/>
    </location>
</feature>